<keyword evidence="2 5" id="KW-0479">Metal-binding</keyword>
<evidence type="ECO:0000256" key="2">
    <source>
        <dbReference type="ARBA" id="ARBA00022723"/>
    </source>
</evidence>
<evidence type="ECO:0000256" key="4">
    <source>
        <dbReference type="ARBA" id="ARBA00023004"/>
    </source>
</evidence>
<sequence length="479" mass="54447">MTQEMFAKLPQWLNLEQSDHMEKPINTIVSGKIPSWICGSLYRNGSGLYKIGPTAWNHLFDGFAVLQRWTFKDGTVTFQSSVLDSDDYKKSAKRNRIIGDAFGSKFPDPCETIFSRHSFHKFVPSKPEKIDNTSVNIVEFGDRLFAMTESPLLNEVTPDSLKVKEKVSLTKHLALHLGTAHPHILKDGSMIYYGTHFDYCKAYNFVSIPTQPESSEATFEGAKIVATIPSRWKMNISYTHSFGITENYFIHLEQPLTFNIPRLMMMGLNGTSVAECMVTQQDETMDIHVINRATGKRTPITYKAPNGFVFHFINCYEDLNHIVFDACFYPSGTDTIKKKYLDYLAHNFTESYTTDEAAHFARFVMPLKFDEKAEVDANLVTLPYTTATAVIKKKGKNFVYLTPETIEESPVVDLPRINYDYNGMKYRYFFGTSAFTEGKQLSKFDLVEKRALTYDAEKNLTPGEPVFLARPGATKEDDG</sequence>
<keyword evidence="7" id="KW-1185">Reference proteome</keyword>
<evidence type="ECO:0000256" key="1">
    <source>
        <dbReference type="ARBA" id="ARBA00006787"/>
    </source>
</evidence>
<evidence type="ECO:0000256" key="3">
    <source>
        <dbReference type="ARBA" id="ARBA00023002"/>
    </source>
</evidence>
<comment type="caution">
    <text evidence="6">The sequence shown here is derived from an EMBL/GenBank/DDBJ whole genome shotgun (WGS) entry which is preliminary data.</text>
</comment>
<keyword evidence="4 5" id="KW-0408">Iron</keyword>
<feature type="binding site" evidence="5">
    <location>
        <position position="311"/>
    </location>
    <ligand>
        <name>Fe cation</name>
        <dbReference type="ChEBI" id="CHEBI:24875"/>
        <note>catalytic</note>
    </ligand>
</feature>
<feature type="binding site" evidence="5">
    <location>
        <position position="181"/>
    </location>
    <ligand>
        <name>Fe cation</name>
        <dbReference type="ChEBI" id="CHEBI:24875"/>
        <note>catalytic</note>
    </ligand>
</feature>
<proteinExistence type="inferred from homology"/>
<dbReference type="GO" id="GO:0046872">
    <property type="term" value="F:metal ion binding"/>
    <property type="evidence" value="ECO:0007669"/>
    <property type="project" value="UniProtKB-KW"/>
</dbReference>
<comment type="cofactor">
    <cofactor evidence="5">
        <name>Fe(2+)</name>
        <dbReference type="ChEBI" id="CHEBI:29033"/>
    </cofactor>
    <text evidence="5">Binds 1 Fe(2+) ion per subunit.</text>
</comment>
<organism evidence="6 7">
    <name type="scientific">Plakobranchus ocellatus</name>
    <dbReference type="NCBI Taxonomy" id="259542"/>
    <lineage>
        <taxon>Eukaryota</taxon>
        <taxon>Metazoa</taxon>
        <taxon>Spiralia</taxon>
        <taxon>Lophotrochozoa</taxon>
        <taxon>Mollusca</taxon>
        <taxon>Gastropoda</taxon>
        <taxon>Heterobranchia</taxon>
        <taxon>Euthyneura</taxon>
        <taxon>Panpulmonata</taxon>
        <taxon>Sacoglossa</taxon>
        <taxon>Placobranchoidea</taxon>
        <taxon>Plakobranchidae</taxon>
        <taxon>Plakobranchus</taxon>
    </lineage>
</organism>
<feature type="binding site" evidence="5">
    <location>
        <position position="240"/>
    </location>
    <ligand>
        <name>Fe cation</name>
        <dbReference type="ChEBI" id="CHEBI:24875"/>
        <note>catalytic</note>
    </ligand>
</feature>
<dbReference type="GO" id="GO:0003834">
    <property type="term" value="F:beta-carotene 15,15'-dioxygenase activity"/>
    <property type="evidence" value="ECO:0007669"/>
    <property type="project" value="TreeGrafter"/>
</dbReference>
<dbReference type="PANTHER" id="PTHR10543:SF24">
    <property type="entry name" value="CAROTENOID ISOMEROOXYGENASE"/>
    <property type="match status" value="1"/>
</dbReference>
<dbReference type="PANTHER" id="PTHR10543">
    <property type="entry name" value="BETA-CAROTENE DIOXYGENASE"/>
    <property type="match status" value="1"/>
</dbReference>
<dbReference type="GO" id="GO:0010436">
    <property type="term" value="F:carotenoid dioxygenase activity"/>
    <property type="evidence" value="ECO:0007669"/>
    <property type="project" value="TreeGrafter"/>
</dbReference>
<gene>
    <name evidence="6" type="ORF">PoB_007252200</name>
</gene>
<dbReference type="Pfam" id="PF03055">
    <property type="entry name" value="RPE65"/>
    <property type="match status" value="1"/>
</dbReference>
<dbReference type="AlphaFoldDB" id="A0AAV4DP32"/>
<reference evidence="6 7" key="1">
    <citation type="journal article" date="2021" name="Elife">
        <title>Chloroplast acquisition without the gene transfer in kleptoplastic sea slugs, Plakobranchus ocellatus.</title>
        <authorList>
            <person name="Maeda T."/>
            <person name="Takahashi S."/>
            <person name="Yoshida T."/>
            <person name="Shimamura S."/>
            <person name="Takaki Y."/>
            <person name="Nagai Y."/>
            <person name="Toyoda A."/>
            <person name="Suzuki Y."/>
            <person name="Arimoto A."/>
            <person name="Ishii H."/>
            <person name="Satoh N."/>
            <person name="Nishiyama T."/>
            <person name="Hasebe M."/>
            <person name="Maruyama T."/>
            <person name="Minagawa J."/>
            <person name="Obokata J."/>
            <person name="Shigenobu S."/>
        </authorList>
    </citation>
    <scope>NUCLEOTIDE SEQUENCE [LARGE SCALE GENOMIC DNA]</scope>
</reference>
<accession>A0AAV4DP32</accession>
<dbReference type="Proteomes" id="UP000735302">
    <property type="component" value="Unassembled WGS sequence"/>
</dbReference>
<comment type="similarity">
    <text evidence="1">Belongs to the carotenoid oxygenase family.</text>
</comment>
<evidence type="ECO:0000313" key="6">
    <source>
        <dbReference type="EMBL" id="GFO46017.1"/>
    </source>
</evidence>
<name>A0AAV4DP32_9GAST</name>
<evidence type="ECO:0000313" key="7">
    <source>
        <dbReference type="Proteomes" id="UP000735302"/>
    </source>
</evidence>
<evidence type="ECO:0000256" key="5">
    <source>
        <dbReference type="PIRSR" id="PIRSR604294-1"/>
    </source>
</evidence>
<dbReference type="InterPro" id="IPR004294">
    <property type="entry name" value="Carotenoid_Oase"/>
</dbReference>
<keyword evidence="3" id="KW-0560">Oxidoreductase</keyword>
<dbReference type="GO" id="GO:0016121">
    <property type="term" value="P:carotene catabolic process"/>
    <property type="evidence" value="ECO:0007669"/>
    <property type="project" value="TreeGrafter"/>
</dbReference>
<dbReference type="EMBL" id="BLXT01008132">
    <property type="protein sequence ID" value="GFO46017.1"/>
    <property type="molecule type" value="Genomic_DNA"/>
</dbReference>
<protein>
    <submittedName>
        <fullName evidence="6">Beta,beta-carotene 15,15'-monooxygenase</fullName>
    </submittedName>
</protein>